<protein>
    <submittedName>
        <fullName evidence="3">DUF1828 domain-containing protein</fullName>
    </submittedName>
</protein>
<evidence type="ECO:0000313" key="2">
    <source>
        <dbReference type="EMBL" id="KJY56483.1"/>
    </source>
</evidence>
<name>A0A0F4LDU8_9LACO</name>
<dbReference type="OrthoDB" id="2308164at2"/>
<proteinExistence type="predicted"/>
<dbReference type="HOGENOM" id="CLU_1935358_0_0_9"/>
<reference evidence="2 4" key="1">
    <citation type="submission" date="2015-01" db="EMBL/GenBank/DDBJ databases">
        <title>Comparative genomics of the lactic acid bacteria isolated from the honey bee gut.</title>
        <authorList>
            <person name="Ellegaard K.M."/>
            <person name="Tamarit D."/>
            <person name="Javelind E."/>
            <person name="Olofsson T."/>
            <person name="Andersson S.G."/>
            <person name="Vasquez A."/>
        </authorList>
    </citation>
    <scope>NUCLEOTIDE SEQUENCE [LARGE SCALE GENOMIC DNA]</scope>
    <source>
        <strain evidence="2 4">Hma8</strain>
    </source>
</reference>
<dbReference type="EMBL" id="QGLG01000002">
    <property type="protein sequence ID" value="PXY84472.1"/>
    <property type="molecule type" value="Genomic_DNA"/>
</dbReference>
<dbReference type="EMBL" id="JXLI01000010">
    <property type="protein sequence ID" value="KJY56483.1"/>
    <property type="molecule type" value="Genomic_DNA"/>
</dbReference>
<dbReference type="STRING" id="1218507.JF74_08190"/>
<dbReference type="Proteomes" id="UP000247698">
    <property type="component" value="Unassembled WGS sequence"/>
</dbReference>
<organism evidence="2 4">
    <name type="scientific">Lactobacillus melliventris</name>
    <dbReference type="NCBI Taxonomy" id="1218507"/>
    <lineage>
        <taxon>Bacteria</taxon>
        <taxon>Bacillati</taxon>
        <taxon>Bacillota</taxon>
        <taxon>Bacilli</taxon>
        <taxon>Lactobacillales</taxon>
        <taxon>Lactobacillaceae</taxon>
        <taxon>Lactobacillus</taxon>
    </lineage>
</organism>
<sequence>MIGKNADLNEFNDALQIWVNNHTHVLLLDQITLEVETIYRDSFNESVYCFVERTAKEKFIVSDDGRSLFKLDPSASDVDLIATIGDIAIASEFNFNLQNGVISAKADRENLIDTIMRLAQLQVNISYLN</sequence>
<evidence type="ECO:0000259" key="1">
    <source>
        <dbReference type="Pfam" id="PF08861"/>
    </source>
</evidence>
<dbReference type="PATRIC" id="fig|1218507.3.peg.988"/>
<dbReference type="Pfam" id="PF08861">
    <property type="entry name" value="DUF1828"/>
    <property type="match status" value="1"/>
</dbReference>
<dbReference type="InterPro" id="IPR014960">
    <property type="entry name" value="DUF1828"/>
</dbReference>
<comment type="caution">
    <text evidence="2">The sequence shown here is derived from an EMBL/GenBank/DDBJ whole genome shotgun (WGS) entry which is preliminary data.</text>
</comment>
<dbReference type="AlphaFoldDB" id="A0A0F4LDU8"/>
<gene>
    <name evidence="3" type="ORF">DK873_04770</name>
    <name evidence="2" type="ORF">JF74_08190</name>
</gene>
<evidence type="ECO:0000313" key="3">
    <source>
        <dbReference type="EMBL" id="PXY84472.1"/>
    </source>
</evidence>
<keyword evidence="5" id="KW-1185">Reference proteome</keyword>
<reference evidence="3 5" key="2">
    <citation type="submission" date="2018-05" db="EMBL/GenBank/DDBJ databases">
        <title>Reference genomes for bee gut microbiota database.</title>
        <authorList>
            <person name="Ellegaard K.M."/>
        </authorList>
    </citation>
    <scope>NUCLEOTIDE SEQUENCE [LARGE SCALE GENOMIC DNA]</scope>
    <source>
        <strain evidence="3 5">ESL0184</strain>
    </source>
</reference>
<evidence type="ECO:0000313" key="4">
    <source>
        <dbReference type="Proteomes" id="UP000033531"/>
    </source>
</evidence>
<feature type="domain" description="DUF1828" evidence="1">
    <location>
        <begin position="37"/>
        <end position="125"/>
    </location>
</feature>
<evidence type="ECO:0000313" key="5">
    <source>
        <dbReference type="Proteomes" id="UP000247698"/>
    </source>
</evidence>
<dbReference type="Proteomes" id="UP000033531">
    <property type="component" value="Unassembled WGS sequence"/>
</dbReference>
<dbReference type="RefSeq" id="WP_046324760.1">
    <property type="nucleotide sequence ID" value="NZ_JBHTMT010000001.1"/>
</dbReference>
<accession>A0A0F4LDU8</accession>